<accession>A0A4Y7S0F7</accession>
<dbReference type="Proteomes" id="UP000298030">
    <property type="component" value="Unassembled WGS sequence"/>
</dbReference>
<name>A0A4Y7S0F7_COPMI</name>
<comment type="caution">
    <text evidence="1">The sequence shown here is derived from an EMBL/GenBank/DDBJ whole genome shotgun (WGS) entry which is preliminary data.</text>
</comment>
<gene>
    <name evidence="1" type="ORF">FA13DRAFT_1721506</name>
</gene>
<protein>
    <submittedName>
        <fullName evidence="1">Uncharacterized protein</fullName>
    </submittedName>
</protein>
<evidence type="ECO:0000313" key="1">
    <source>
        <dbReference type="EMBL" id="TEB14547.1"/>
    </source>
</evidence>
<evidence type="ECO:0000313" key="2">
    <source>
        <dbReference type="Proteomes" id="UP000298030"/>
    </source>
</evidence>
<reference evidence="1 2" key="1">
    <citation type="journal article" date="2019" name="Nat. Ecol. Evol.">
        <title>Megaphylogeny resolves global patterns of mushroom evolution.</title>
        <authorList>
            <person name="Varga T."/>
            <person name="Krizsan K."/>
            <person name="Foldi C."/>
            <person name="Dima B."/>
            <person name="Sanchez-Garcia M."/>
            <person name="Sanchez-Ramirez S."/>
            <person name="Szollosi G.J."/>
            <person name="Szarkandi J.G."/>
            <person name="Papp V."/>
            <person name="Albert L."/>
            <person name="Andreopoulos W."/>
            <person name="Angelini C."/>
            <person name="Antonin V."/>
            <person name="Barry K.W."/>
            <person name="Bougher N.L."/>
            <person name="Buchanan P."/>
            <person name="Buyck B."/>
            <person name="Bense V."/>
            <person name="Catcheside P."/>
            <person name="Chovatia M."/>
            <person name="Cooper J."/>
            <person name="Damon W."/>
            <person name="Desjardin D."/>
            <person name="Finy P."/>
            <person name="Geml J."/>
            <person name="Haridas S."/>
            <person name="Hughes K."/>
            <person name="Justo A."/>
            <person name="Karasinski D."/>
            <person name="Kautmanova I."/>
            <person name="Kiss B."/>
            <person name="Kocsube S."/>
            <person name="Kotiranta H."/>
            <person name="LaButti K.M."/>
            <person name="Lechner B.E."/>
            <person name="Liimatainen K."/>
            <person name="Lipzen A."/>
            <person name="Lukacs Z."/>
            <person name="Mihaltcheva S."/>
            <person name="Morgado L.N."/>
            <person name="Niskanen T."/>
            <person name="Noordeloos M.E."/>
            <person name="Ohm R.A."/>
            <person name="Ortiz-Santana B."/>
            <person name="Ovrebo C."/>
            <person name="Racz N."/>
            <person name="Riley R."/>
            <person name="Savchenko A."/>
            <person name="Shiryaev A."/>
            <person name="Soop K."/>
            <person name="Spirin V."/>
            <person name="Szebenyi C."/>
            <person name="Tomsovsky M."/>
            <person name="Tulloss R.E."/>
            <person name="Uehling J."/>
            <person name="Grigoriev I.V."/>
            <person name="Vagvolgyi C."/>
            <person name="Papp T."/>
            <person name="Martin F.M."/>
            <person name="Miettinen O."/>
            <person name="Hibbett D.S."/>
            <person name="Nagy L.G."/>
        </authorList>
    </citation>
    <scope>NUCLEOTIDE SEQUENCE [LARGE SCALE GENOMIC DNA]</scope>
    <source>
        <strain evidence="1 2">FP101781</strain>
    </source>
</reference>
<sequence length="581" mass="64504">MSMAGPPPPDRPSLGEADASTLAYMSAQVVHQLFCASVRGRQIVLEYPRQIEHLLPELFQAASVSAIAYKSKMIAPDLIADTEVYASTITRFPAEPHIDYGARKMKLLQEHFPFDATAAESTPLMSVDPAGTLGVVHLPGILSSRLRRQVKQGLQVLQDAGITDQHPSGWAYGWGSPIVELTNSGLSGGPPIPLQPVSTSESAAWLRFLTLTRDTFCVIHAIRNIFDPDGAERVMATRARFVTSFRTSPSTLSPSIVDQWGSPFNRLSMFVNRGVSFFETLRLPDRLHTVSSFGSDFQQILTIPGSALRLSFPPGTVTLIKGRIPFQVSQPTQPHAFVIERHPPSASPFEPLWDVGPAEVSAVVHLSAEFRDMPSAKWANFYLYTCTRLGRAVRVYGTQGQAMSPEMRETYLRRLGNELGWSATVGAIADAYNHRVWHQKVVTDVLTVLASDDPSNPEHYSRMKPYKVLDIIFEVKTLAWWDDVTDISVHGFGSLEAAFDAFTHDRVTTIDWEDALTFTERLRVGANKSELMAQAKTIAENLLELIRERIDHVKARMTVLADRLEQQSGGAIHCAREWEDI</sequence>
<keyword evidence="2" id="KW-1185">Reference proteome</keyword>
<organism evidence="1 2">
    <name type="scientific">Coprinellus micaceus</name>
    <name type="common">Glistening ink-cap mushroom</name>
    <name type="synonym">Coprinus micaceus</name>
    <dbReference type="NCBI Taxonomy" id="71717"/>
    <lineage>
        <taxon>Eukaryota</taxon>
        <taxon>Fungi</taxon>
        <taxon>Dikarya</taxon>
        <taxon>Basidiomycota</taxon>
        <taxon>Agaricomycotina</taxon>
        <taxon>Agaricomycetes</taxon>
        <taxon>Agaricomycetidae</taxon>
        <taxon>Agaricales</taxon>
        <taxon>Agaricineae</taxon>
        <taxon>Psathyrellaceae</taxon>
        <taxon>Coprinellus</taxon>
    </lineage>
</organism>
<dbReference type="STRING" id="71717.A0A4Y7S0F7"/>
<dbReference type="AlphaFoldDB" id="A0A4Y7S0F7"/>
<proteinExistence type="predicted"/>
<dbReference type="EMBL" id="QPFP01000386">
    <property type="protein sequence ID" value="TEB14547.1"/>
    <property type="molecule type" value="Genomic_DNA"/>
</dbReference>